<dbReference type="Pfam" id="PF01541">
    <property type="entry name" value="GIY-YIG"/>
    <property type="match status" value="1"/>
</dbReference>
<organism evidence="3 4">
    <name type="scientific">Sphingomonas jatrophae</name>
    <dbReference type="NCBI Taxonomy" id="1166337"/>
    <lineage>
        <taxon>Bacteria</taxon>
        <taxon>Pseudomonadati</taxon>
        <taxon>Pseudomonadota</taxon>
        <taxon>Alphaproteobacteria</taxon>
        <taxon>Sphingomonadales</taxon>
        <taxon>Sphingomonadaceae</taxon>
        <taxon>Sphingomonas</taxon>
    </lineage>
</organism>
<keyword evidence="3" id="KW-0540">Nuclease</keyword>
<dbReference type="PROSITE" id="PS50164">
    <property type="entry name" value="GIY_YIG"/>
    <property type="match status" value="1"/>
</dbReference>
<dbReference type="InterPro" id="IPR000305">
    <property type="entry name" value="GIY-YIG_endonuc"/>
</dbReference>
<dbReference type="OrthoDB" id="287318at2"/>
<keyword evidence="3" id="KW-0255">Endonuclease</keyword>
<feature type="domain" description="GIY-YIG" evidence="2">
    <location>
        <begin position="5"/>
        <end position="82"/>
    </location>
</feature>
<dbReference type="InterPro" id="IPR035901">
    <property type="entry name" value="GIY-YIG_endonuc_sf"/>
</dbReference>
<keyword evidence="4" id="KW-1185">Reference proteome</keyword>
<dbReference type="PANTHER" id="PTHR34477:SF5">
    <property type="entry name" value="BSL5627 PROTEIN"/>
    <property type="match status" value="1"/>
</dbReference>
<keyword evidence="3" id="KW-0378">Hydrolase</keyword>
<dbReference type="STRING" id="1166337.SAMN05192580_3819"/>
<dbReference type="Gene3D" id="3.40.1440.10">
    <property type="entry name" value="GIY-YIG endonuclease"/>
    <property type="match status" value="1"/>
</dbReference>
<name>A0A1I6MAW1_9SPHN</name>
<dbReference type="SUPFAM" id="SSF82771">
    <property type="entry name" value="GIY-YIG endonuclease"/>
    <property type="match status" value="1"/>
</dbReference>
<dbReference type="GO" id="GO:0004519">
    <property type="term" value="F:endonuclease activity"/>
    <property type="evidence" value="ECO:0007669"/>
    <property type="project" value="UniProtKB-KW"/>
</dbReference>
<dbReference type="CDD" id="cd10448">
    <property type="entry name" value="GIY-YIG_unchar_3"/>
    <property type="match status" value="1"/>
</dbReference>
<evidence type="ECO:0000256" key="1">
    <source>
        <dbReference type="ARBA" id="ARBA00007435"/>
    </source>
</evidence>
<protein>
    <submittedName>
        <fullName evidence="3">Putative endonuclease</fullName>
    </submittedName>
</protein>
<dbReference type="EMBL" id="FOZG01000003">
    <property type="protein sequence ID" value="SFS12866.1"/>
    <property type="molecule type" value="Genomic_DNA"/>
</dbReference>
<accession>A0A1I6MAW1</accession>
<reference evidence="3 4" key="1">
    <citation type="submission" date="2016-10" db="EMBL/GenBank/DDBJ databases">
        <authorList>
            <person name="de Groot N.N."/>
        </authorList>
    </citation>
    <scope>NUCLEOTIDE SEQUENCE [LARGE SCALE GENOMIC DNA]</scope>
    <source>
        <strain evidence="3 4">S5-249</strain>
    </source>
</reference>
<dbReference type="Proteomes" id="UP000198824">
    <property type="component" value="Unassembled WGS sequence"/>
</dbReference>
<gene>
    <name evidence="3" type="ORF">SAMN05192580_3819</name>
</gene>
<dbReference type="PANTHER" id="PTHR34477">
    <property type="entry name" value="UPF0213 PROTEIN YHBQ"/>
    <property type="match status" value="1"/>
</dbReference>
<dbReference type="InterPro" id="IPR050190">
    <property type="entry name" value="UPF0213_domain"/>
</dbReference>
<evidence type="ECO:0000313" key="3">
    <source>
        <dbReference type="EMBL" id="SFS12866.1"/>
    </source>
</evidence>
<comment type="similarity">
    <text evidence="1">Belongs to the UPF0213 family.</text>
</comment>
<evidence type="ECO:0000259" key="2">
    <source>
        <dbReference type="PROSITE" id="PS50164"/>
    </source>
</evidence>
<proteinExistence type="inferred from homology"/>
<evidence type="ECO:0000313" key="4">
    <source>
        <dbReference type="Proteomes" id="UP000198824"/>
    </source>
</evidence>
<dbReference type="AlphaFoldDB" id="A0A1I6MAW1"/>
<sequence length="105" mass="12046">MRQERQPCVYMLASGFNGTLCIGVTSDLPCRLHQHRAGTVPGFTCRYGVHHLVWFEMADTMEAAIAREKQLKAWRRDWKMNLIERDNPGWRDLSVELGLTPRGGC</sequence>